<dbReference type="EMBL" id="MU863637">
    <property type="protein sequence ID" value="KAK4101070.1"/>
    <property type="molecule type" value="Genomic_DNA"/>
</dbReference>
<accession>A0AAN6PZZ7</accession>
<evidence type="ECO:0000313" key="3">
    <source>
        <dbReference type="Proteomes" id="UP001305647"/>
    </source>
</evidence>
<keyword evidence="3" id="KW-1185">Reference proteome</keyword>
<organism evidence="2 3">
    <name type="scientific">Parathielavia hyrcaniae</name>
    <dbReference type="NCBI Taxonomy" id="113614"/>
    <lineage>
        <taxon>Eukaryota</taxon>
        <taxon>Fungi</taxon>
        <taxon>Dikarya</taxon>
        <taxon>Ascomycota</taxon>
        <taxon>Pezizomycotina</taxon>
        <taxon>Sordariomycetes</taxon>
        <taxon>Sordariomycetidae</taxon>
        <taxon>Sordariales</taxon>
        <taxon>Chaetomiaceae</taxon>
        <taxon>Parathielavia</taxon>
    </lineage>
</organism>
<dbReference type="Proteomes" id="UP001305647">
    <property type="component" value="Unassembled WGS sequence"/>
</dbReference>
<sequence>MQPPSRRQSSPIRHRFYAENPPTASIVYSLLPGLSSLTPLLPATSSTFSFSASPPPLPPVAPASWPPVRPLRMASTESTMTASMPSLTCRYK</sequence>
<name>A0AAN6PZZ7_9PEZI</name>
<feature type="region of interest" description="Disordered" evidence="1">
    <location>
        <begin position="47"/>
        <end position="68"/>
    </location>
</feature>
<gene>
    <name evidence="2" type="ORF">N658DRAFT_78839</name>
</gene>
<dbReference type="AlphaFoldDB" id="A0AAN6PZZ7"/>
<comment type="caution">
    <text evidence="2">The sequence shown here is derived from an EMBL/GenBank/DDBJ whole genome shotgun (WGS) entry which is preliminary data.</text>
</comment>
<evidence type="ECO:0000313" key="2">
    <source>
        <dbReference type="EMBL" id="KAK4101070.1"/>
    </source>
</evidence>
<reference evidence="2" key="1">
    <citation type="journal article" date="2023" name="Mol. Phylogenet. Evol.">
        <title>Genome-scale phylogeny and comparative genomics of the fungal order Sordariales.</title>
        <authorList>
            <person name="Hensen N."/>
            <person name="Bonometti L."/>
            <person name="Westerberg I."/>
            <person name="Brannstrom I.O."/>
            <person name="Guillou S."/>
            <person name="Cros-Aarteil S."/>
            <person name="Calhoun S."/>
            <person name="Haridas S."/>
            <person name="Kuo A."/>
            <person name="Mondo S."/>
            <person name="Pangilinan J."/>
            <person name="Riley R."/>
            <person name="LaButti K."/>
            <person name="Andreopoulos B."/>
            <person name="Lipzen A."/>
            <person name="Chen C."/>
            <person name="Yan M."/>
            <person name="Daum C."/>
            <person name="Ng V."/>
            <person name="Clum A."/>
            <person name="Steindorff A."/>
            <person name="Ohm R.A."/>
            <person name="Martin F."/>
            <person name="Silar P."/>
            <person name="Natvig D.O."/>
            <person name="Lalanne C."/>
            <person name="Gautier V."/>
            <person name="Ament-Velasquez S.L."/>
            <person name="Kruys A."/>
            <person name="Hutchinson M.I."/>
            <person name="Powell A.J."/>
            <person name="Barry K."/>
            <person name="Miller A.N."/>
            <person name="Grigoriev I.V."/>
            <person name="Debuchy R."/>
            <person name="Gladieux P."/>
            <person name="Hiltunen Thoren M."/>
            <person name="Johannesson H."/>
        </authorList>
    </citation>
    <scope>NUCLEOTIDE SEQUENCE</scope>
    <source>
        <strain evidence="2">CBS 757.83</strain>
    </source>
</reference>
<feature type="compositionally biased region" description="Pro residues" evidence="1">
    <location>
        <begin position="53"/>
        <end position="68"/>
    </location>
</feature>
<evidence type="ECO:0000256" key="1">
    <source>
        <dbReference type="SAM" id="MobiDB-lite"/>
    </source>
</evidence>
<proteinExistence type="predicted"/>
<reference evidence="2" key="2">
    <citation type="submission" date="2023-05" db="EMBL/GenBank/DDBJ databases">
        <authorList>
            <consortium name="Lawrence Berkeley National Laboratory"/>
            <person name="Steindorff A."/>
            <person name="Hensen N."/>
            <person name="Bonometti L."/>
            <person name="Westerberg I."/>
            <person name="Brannstrom I.O."/>
            <person name="Guillou S."/>
            <person name="Cros-Aarteil S."/>
            <person name="Calhoun S."/>
            <person name="Haridas S."/>
            <person name="Kuo A."/>
            <person name="Mondo S."/>
            <person name="Pangilinan J."/>
            <person name="Riley R."/>
            <person name="Labutti K."/>
            <person name="Andreopoulos B."/>
            <person name="Lipzen A."/>
            <person name="Chen C."/>
            <person name="Yanf M."/>
            <person name="Daum C."/>
            <person name="Ng V."/>
            <person name="Clum A."/>
            <person name="Ohm R."/>
            <person name="Martin F."/>
            <person name="Silar P."/>
            <person name="Natvig D."/>
            <person name="Lalanne C."/>
            <person name="Gautier V."/>
            <person name="Ament-Velasquez S.L."/>
            <person name="Kruys A."/>
            <person name="Hutchinson M.I."/>
            <person name="Powell A.J."/>
            <person name="Barry K."/>
            <person name="Miller A.N."/>
            <person name="Grigoriev I.V."/>
            <person name="Debuchy R."/>
            <person name="Gladieux P."/>
            <person name="Thoren M.H."/>
            <person name="Johannesson H."/>
        </authorList>
    </citation>
    <scope>NUCLEOTIDE SEQUENCE</scope>
    <source>
        <strain evidence="2">CBS 757.83</strain>
    </source>
</reference>
<protein>
    <submittedName>
        <fullName evidence="2">Uncharacterized protein</fullName>
    </submittedName>
</protein>